<name>A0A9P5YR79_9AGAR</name>
<proteinExistence type="predicted"/>
<reference evidence="2" key="1">
    <citation type="submission" date="2020-11" db="EMBL/GenBank/DDBJ databases">
        <authorList>
            <consortium name="DOE Joint Genome Institute"/>
            <person name="Ahrendt S."/>
            <person name="Riley R."/>
            <person name="Andreopoulos W."/>
            <person name="Labutti K."/>
            <person name="Pangilinan J."/>
            <person name="Ruiz-Duenas F.J."/>
            <person name="Barrasa J.M."/>
            <person name="Sanchez-Garcia M."/>
            <person name="Camarero S."/>
            <person name="Miyauchi S."/>
            <person name="Serrano A."/>
            <person name="Linde D."/>
            <person name="Babiker R."/>
            <person name="Drula E."/>
            <person name="Ayuso-Fernandez I."/>
            <person name="Pacheco R."/>
            <person name="Padilla G."/>
            <person name="Ferreira P."/>
            <person name="Barriuso J."/>
            <person name="Kellner H."/>
            <person name="Castanera R."/>
            <person name="Alfaro M."/>
            <person name="Ramirez L."/>
            <person name="Pisabarro A.G."/>
            <person name="Kuo A."/>
            <person name="Tritt A."/>
            <person name="Lipzen A."/>
            <person name="He G."/>
            <person name="Yan M."/>
            <person name="Ng V."/>
            <person name="Cullen D."/>
            <person name="Martin F."/>
            <person name="Rosso M.-N."/>
            <person name="Henrissat B."/>
            <person name="Hibbett D."/>
            <person name="Martinez A.T."/>
            <person name="Grigoriev I.V."/>
        </authorList>
    </citation>
    <scope>NUCLEOTIDE SEQUENCE</scope>
    <source>
        <strain evidence="2">CIRM-BRFM 674</strain>
    </source>
</reference>
<sequence length="59" mass="6817">MHVKLEDNVSRIADDPNYYTERVDALVCLSLSLLFLFKHAFILTLSISTSLIVQLKRHK</sequence>
<organism evidence="2 3">
    <name type="scientific">Pholiota conissans</name>
    <dbReference type="NCBI Taxonomy" id="109636"/>
    <lineage>
        <taxon>Eukaryota</taxon>
        <taxon>Fungi</taxon>
        <taxon>Dikarya</taxon>
        <taxon>Basidiomycota</taxon>
        <taxon>Agaricomycotina</taxon>
        <taxon>Agaricomycetes</taxon>
        <taxon>Agaricomycetidae</taxon>
        <taxon>Agaricales</taxon>
        <taxon>Agaricineae</taxon>
        <taxon>Strophariaceae</taxon>
        <taxon>Pholiota</taxon>
    </lineage>
</organism>
<keyword evidence="3" id="KW-1185">Reference proteome</keyword>
<accession>A0A9P5YR79</accession>
<keyword evidence="1" id="KW-0812">Transmembrane</keyword>
<protein>
    <submittedName>
        <fullName evidence="2">Uncharacterized protein</fullName>
    </submittedName>
</protein>
<keyword evidence="1" id="KW-0472">Membrane</keyword>
<dbReference type="EMBL" id="MU155463">
    <property type="protein sequence ID" value="KAF9473189.1"/>
    <property type="molecule type" value="Genomic_DNA"/>
</dbReference>
<evidence type="ECO:0000313" key="3">
    <source>
        <dbReference type="Proteomes" id="UP000807469"/>
    </source>
</evidence>
<dbReference type="AlphaFoldDB" id="A0A9P5YR79"/>
<keyword evidence="1" id="KW-1133">Transmembrane helix</keyword>
<gene>
    <name evidence="2" type="ORF">BDN70DRAFT_886090</name>
</gene>
<comment type="caution">
    <text evidence="2">The sequence shown here is derived from an EMBL/GenBank/DDBJ whole genome shotgun (WGS) entry which is preliminary data.</text>
</comment>
<feature type="transmembrane region" description="Helical" evidence="1">
    <location>
        <begin position="29"/>
        <end position="53"/>
    </location>
</feature>
<evidence type="ECO:0000313" key="2">
    <source>
        <dbReference type="EMBL" id="KAF9473189.1"/>
    </source>
</evidence>
<evidence type="ECO:0000256" key="1">
    <source>
        <dbReference type="SAM" id="Phobius"/>
    </source>
</evidence>
<dbReference type="Proteomes" id="UP000807469">
    <property type="component" value="Unassembled WGS sequence"/>
</dbReference>